<evidence type="ECO:0000256" key="3">
    <source>
        <dbReference type="ARBA" id="ARBA00022448"/>
    </source>
</evidence>
<dbReference type="SUPFAM" id="SSF103506">
    <property type="entry name" value="Mitochondrial carrier"/>
    <property type="match status" value="1"/>
</dbReference>
<dbReference type="GO" id="GO:0016020">
    <property type="term" value="C:membrane"/>
    <property type="evidence" value="ECO:0007669"/>
    <property type="project" value="UniProtKB-SubCell"/>
</dbReference>
<evidence type="ECO:0000256" key="7">
    <source>
        <dbReference type="ARBA" id="ARBA00022989"/>
    </source>
</evidence>
<evidence type="ECO:0000256" key="9">
    <source>
        <dbReference type="PROSITE-ProRule" id="PRU00282"/>
    </source>
</evidence>
<organism evidence="12 13">
    <name type="scientific">Elaphomyces granulatus</name>
    <dbReference type="NCBI Taxonomy" id="519963"/>
    <lineage>
        <taxon>Eukaryota</taxon>
        <taxon>Fungi</taxon>
        <taxon>Dikarya</taxon>
        <taxon>Ascomycota</taxon>
        <taxon>Pezizomycotina</taxon>
        <taxon>Eurotiomycetes</taxon>
        <taxon>Eurotiomycetidae</taxon>
        <taxon>Eurotiales</taxon>
        <taxon>Elaphomycetaceae</taxon>
        <taxon>Elaphomyces</taxon>
    </lineage>
</organism>
<dbReference type="Gene3D" id="1.50.40.10">
    <property type="entry name" value="Mitochondrial carrier domain"/>
    <property type="match status" value="1"/>
</dbReference>
<keyword evidence="5" id="KW-0677">Repeat</keyword>
<dbReference type="InterPro" id="IPR023395">
    <property type="entry name" value="MCP_dom_sf"/>
</dbReference>
<comment type="caution">
    <text evidence="12">The sequence shown here is derived from an EMBL/GenBank/DDBJ whole genome shotgun (WGS) entry which is preliminary data.</text>
</comment>
<evidence type="ECO:0000256" key="6">
    <source>
        <dbReference type="ARBA" id="ARBA00022792"/>
    </source>
</evidence>
<dbReference type="InterPro" id="IPR018108">
    <property type="entry name" value="MCP_transmembrane"/>
</dbReference>
<evidence type="ECO:0000313" key="12">
    <source>
        <dbReference type="EMBL" id="OXV07620.1"/>
    </source>
</evidence>
<comment type="subcellular location">
    <subcellularLocation>
        <location evidence="1">Membrane</location>
        <topology evidence="1">Multi-pass membrane protein</topology>
    </subcellularLocation>
</comment>
<dbReference type="Proteomes" id="UP000243515">
    <property type="component" value="Unassembled WGS sequence"/>
</dbReference>
<keyword evidence="13" id="KW-1185">Reference proteome</keyword>
<proteinExistence type="inferred from homology"/>
<evidence type="ECO:0000256" key="10">
    <source>
        <dbReference type="RuleBase" id="RU000488"/>
    </source>
</evidence>
<evidence type="ECO:0000256" key="4">
    <source>
        <dbReference type="ARBA" id="ARBA00022692"/>
    </source>
</evidence>
<name>A0A232LTX3_9EURO</name>
<feature type="repeat" description="Solcar" evidence="9">
    <location>
        <begin position="286"/>
        <end position="396"/>
    </location>
</feature>
<evidence type="ECO:0000256" key="5">
    <source>
        <dbReference type="ARBA" id="ARBA00022737"/>
    </source>
</evidence>
<keyword evidence="3 10" id="KW-0813">Transport</keyword>
<evidence type="ECO:0000256" key="1">
    <source>
        <dbReference type="ARBA" id="ARBA00004141"/>
    </source>
</evidence>
<evidence type="ECO:0000256" key="8">
    <source>
        <dbReference type="ARBA" id="ARBA00023136"/>
    </source>
</evidence>
<keyword evidence="8 9" id="KW-0472">Membrane</keyword>
<feature type="transmembrane region" description="Helical" evidence="11">
    <location>
        <begin position="245"/>
        <end position="267"/>
    </location>
</feature>
<dbReference type="AlphaFoldDB" id="A0A232LTX3"/>
<protein>
    <recommendedName>
        <fullName evidence="14">Mitochondrial thiamine pyrophosphate carrier 1</fullName>
    </recommendedName>
</protein>
<dbReference type="PROSITE" id="PS50920">
    <property type="entry name" value="SOLCAR"/>
    <property type="match status" value="3"/>
</dbReference>
<feature type="repeat" description="Solcar" evidence="9">
    <location>
        <begin position="185"/>
        <end position="275"/>
    </location>
</feature>
<feature type="transmembrane region" description="Helical" evidence="11">
    <location>
        <begin position="287"/>
        <end position="307"/>
    </location>
</feature>
<feature type="repeat" description="Solcar" evidence="9">
    <location>
        <begin position="58"/>
        <end position="167"/>
    </location>
</feature>
<feature type="transmembrane region" description="Helical" evidence="11">
    <location>
        <begin position="64"/>
        <end position="86"/>
    </location>
</feature>
<evidence type="ECO:0000256" key="2">
    <source>
        <dbReference type="ARBA" id="ARBA00006375"/>
    </source>
</evidence>
<keyword evidence="7 11" id="KW-1133">Transmembrane helix</keyword>
<accession>A0A232LTX3</accession>
<evidence type="ECO:0000313" key="13">
    <source>
        <dbReference type="Proteomes" id="UP000243515"/>
    </source>
</evidence>
<dbReference type="PANTHER" id="PTHR45939:SF2">
    <property type="entry name" value="CARRIER PROTEIN, PUTATIVE (AFU_ORTHOLOGUE AFUA_2G13870)-RELATED"/>
    <property type="match status" value="1"/>
</dbReference>
<keyword evidence="6" id="KW-0496">Mitochondrion</keyword>
<dbReference type="EMBL" id="NPHW01004688">
    <property type="protein sequence ID" value="OXV07620.1"/>
    <property type="molecule type" value="Genomic_DNA"/>
</dbReference>
<evidence type="ECO:0008006" key="14">
    <source>
        <dbReference type="Google" id="ProtNLM"/>
    </source>
</evidence>
<reference evidence="12 13" key="1">
    <citation type="journal article" date="2015" name="Environ. Microbiol.">
        <title>Metagenome sequence of Elaphomyces granulatus from sporocarp tissue reveals Ascomycota ectomycorrhizal fingerprints of genome expansion and a Proteobacteria-rich microbiome.</title>
        <authorList>
            <person name="Quandt C.A."/>
            <person name="Kohler A."/>
            <person name="Hesse C.N."/>
            <person name="Sharpton T.J."/>
            <person name="Martin F."/>
            <person name="Spatafora J.W."/>
        </authorList>
    </citation>
    <scope>NUCLEOTIDE SEQUENCE [LARGE SCALE GENOMIC DNA]</scope>
    <source>
        <strain evidence="12 13">OSC145934</strain>
    </source>
</reference>
<dbReference type="PANTHER" id="PTHR45939">
    <property type="entry name" value="PEROXISOMAL MEMBRANE PROTEIN PMP34-RELATED"/>
    <property type="match status" value="1"/>
</dbReference>
<evidence type="ECO:0000256" key="11">
    <source>
        <dbReference type="SAM" id="Phobius"/>
    </source>
</evidence>
<dbReference type="GO" id="GO:0015217">
    <property type="term" value="F:ADP transmembrane transporter activity"/>
    <property type="evidence" value="ECO:0007669"/>
    <property type="project" value="TreeGrafter"/>
</dbReference>
<comment type="similarity">
    <text evidence="2 10">Belongs to the mitochondrial carrier (TC 2.A.29) family.</text>
</comment>
<dbReference type="OrthoDB" id="18574at2759"/>
<sequence length="519" mass="57343">MMAQETDYEPRLVRCSLLCDIHSYSDSHHQDSFERYYKYEYPSRVSNSGGWEAATLRGPALGHAIAGAVVAAVSNVVTYPLNLIVARMQMQRLVSKRKKLKSGGEADKELESHRNEQVCTSALDAVRKIYATEGGISGLYTGVVQDTGKAVADSFLIFLAYIFLRQWRLNSMAGGSGLKKRAVVLPHLDELTIGILAGAFAKLFTTPLGNIVTRKQTAALYGDYRPQSFPSTAEIASQIRSERGLLGFWSGYSASLILTLNPPITFFMNKVLKYALLSHYRQQEKPLAAVTFLLAAISKAIASTITYPVSLAKTRQQVNGVRFTSQGEGEREEDRYGTNGAKNQTPKRAAFVLTLIHAISITDGVGALYDGLAADVLRGFISHGVTMMTKDMVHSAILQSYHVLLFVLQRHHDSTPEALLRCAREQTEEFAEVAREGGQEVAGHGPMVCEDNNAFRNAAILNHVSVDMAATAQPHPPSGSLGDEMNELAEMVGEYVEDEAEERRKLYHWFWERDKRSDS</sequence>
<gene>
    <name evidence="12" type="ORF">Egran_04615</name>
</gene>
<keyword evidence="6" id="KW-0999">Mitochondrion inner membrane</keyword>
<dbReference type="InterPro" id="IPR052217">
    <property type="entry name" value="Mito/Peroxisomal_Carrier"/>
</dbReference>
<keyword evidence="4 9" id="KW-0812">Transmembrane</keyword>
<dbReference type="Pfam" id="PF00153">
    <property type="entry name" value="Mito_carr"/>
    <property type="match status" value="3"/>
</dbReference>